<keyword evidence="6 11" id="KW-0411">Iron-sulfur</keyword>
<keyword evidence="8 11" id="KW-0238">DNA-binding</keyword>
<comment type="caution">
    <text evidence="13">The sequence shown here is derived from an EMBL/GenBank/DDBJ whole genome shotgun (WGS) entry which is preliminary data.</text>
</comment>
<feature type="binding site" evidence="11">
    <location>
        <position position="48"/>
    </location>
    <ligand>
        <name>[4Fe-4S] cluster</name>
        <dbReference type="ChEBI" id="CHEBI:49883"/>
    </ligand>
</feature>
<comment type="function">
    <text evidence="11">Acts as a transcriptional regulator. Probably redox-responsive. The apo- but not holo-form probably binds DNA.</text>
</comment>
<keyword evidence="9 11" id="KW-1015">Disulfide bond</keyword>
<evidence type="ECO:0000256" key="1">
    <source>
        <dbReference type="ARBA" id="ARBA00004496"/>
    </source>
</evidence>
<protein>
    <recommendedName>
        <fullName evidence="11">Transcriptional regulator WhiB</fullName>
    </recommendedName>
</protein>
<keyword evidence="7 11" id="KW-0805">Transcription regulation</keyword>
<reference evidence="13 14" key="1">
    <citation type="submission" date="2020-02" db="EMBL/GenBank/DDBJ databases">
        <title>Whole-genome analyses of novel actinobacteria.</title>
        <authorList>
            <person name="Sahin N."/>
            <person name="Tatar D."/>
        </authorList>
    </citation>
    <scope>NUCLEOTIDE SEQUENCE [LARGE SCALE GENOMIC DNA]</scope>
    <source>
        <strain evidence="13 14">SB3404</strain>
    </source>
</reference>
<evidence type="ECO:0000256" key="10">
    <source>
        <dbReference type="ARBA" id="ARBA00023163"/>
    </source>
</evidence>
<dbReference type="InterPro" id="IPR003482">
    <property type="entry name" value="Whib"/>
</dbReference>
<comment type="PTM">
    <text evidence="11">Upon Fe-S cluster removal intramolecular disulfide bonds are formed.</text>
</comment>
<organism evidence="13 14">
    <name type="scientific">Streptomyces boncukensis</name>
    <dbReference type="NCBI Taxonomy" id="2711219"/>
    <lineage>
        <taxon>Bacteria</taxon>
        <taxon>Bacillati</taxon>
        <taxon>Actinomycetota</taxon>
        <taxon>Actinomycetes</taxon>
        <taxon>Kitasatosporales</taxon>
        <taxon>Streptomycetaceae</taxon>
        <taxon>Streptomyces</taxon>
    </lineage>
</organism>
<gene>
    <name evidence="11" type="primary">whiB</name>
    <name evidence="13" type="ORF">G5C65_26460</name>
</gene>
<evidence type="ECO:0000256" key="2">
    <source>
        <dbReference type="ARBA" id="ARBA00006597"/>
    </source>
</evidence>
<dbReference type="InterPro" id="IPR034768">
    <property type="entry name" value="4FE4S_WBL"/>
</dbReference>
<evidence type="ECO:0000256" key="7">
    <source>
        <dbReference type="ARBA" id="ARBA00023015"/>
    </source>
</evidence>
<comment type="subcellular location">
    <subcellularLocation>
        <location evidence="1 11">Cytoplasm</location>
    </subcellularLocation>
</comment>
<evidence type="ECO:0000256" key="9">
    <source>
        <dbReference type="ARBA" id="ARBA00023157"/>
    </source>
</evidence>
<evidence type="ECO:0000256" key="11">
    <source>
        <dbReference type="HAMAP-Rule" id="MF_01479"/>
    </source>
</evidence>
<dbReference type="GO" id="GO:0035731">
    <property type="term" value="F:dinitrosyl-iron complex binding"/>
    <property type="evidence" value="ECO:0007669"/>
    <property type="project" value="UniProtKB-UniRule"/>
</dbReference>
<evidence type="ECO:0000256" key="3">
    <source>
        <dbReference type="ARBA" id="ARBA00022485"/>
    </source>
</evidence>
<keyword evidence="11" id="KW-0963">Cytoplasm</keyword>
<dbReference type="GO" id="GO:0045454">
    <property type="term" value="P:cell redox homeostasis"/>
    <property type="evidence" value="ECO:0007669"/>
    <property type="project" value="TreeGrafter"/>
</dbReference>
<dbReference type="HAMAP" id="MF_01479">
    <property type="entry name" value="WhiB"/>
    <property type="match status" value="1"/>
</dbReference>
<dbReference type="PANTHER" id="PTHR38839">
    <property type="entry name" value="TRANSCRIPTIONAL REGULATOR WHID-RELATED"/>
    <property type="match status" value="1"/>
</dbReference>
<keyword evidence="14" id="KW-1185">Reference proteome</keyword>
<accession>A0A6G4X369</accession>
<dbReference type="AlphaFoldDB" id="A0A6G4X369"/>
<feature type="binding site" evidence="11">
    <location>
        <position position="21"/>
    </location>
    <ligand>
        <name>[4Fe-4S] cluster</name>
        <dbReference type="ChEBI" id="CHEBI:49883"/>
    </ligand>
</feature>
<dbReference type="GO" id="GO:0051539">
    <property type="term" value="F:4 iron, 4 sulfur cluster binding"/>
    <property type="evidence" value="ECO:0007669"/>
    <property type="project" value="UniProtKB-UniRule"/>
</dbReference>
<evidence type="ECO:0000256" key="6">
    <source>
        <dbReference type="ARBA" id="ARBA00023014"/>
    </source>
</evidence>
<comment type="PTM">
    <text evidence="11">The Fe-S cluster can be nitrosylated by nitric oxide (NO).</text>
</comment>
<keyword evidence="3 11" id="KW-0004">4Fe-4S</keyword>
<dbReference type="PROSITE" id="PS51674">
    <property type="entry name" value="4FE4S_WBL"/>
    <property type="match status" value="1"/>
</dbReference>
<dbReference type="GO" id="GO:0003677">
    <property type="term" value="F:DNA binding"/>
    <property type="evidence" value="ECO:0007669"/>
    <property type="project" value="UniProtKB-UniRule"/>
</dbReference>
<comment type="similarity">
    <text evidence="2 11">Belongs to the WhiB family.</text>
</comment>
<dbReference type="GO" id="GO:0005737">
    <property type="term" value="C:cytoplasm"/>
    <property type="evidence" value="ECO:0007669"/>
    <property type="project" value="UniProtKB-SubCell"/>
</dbReference>
<evidence type="ECO:0000313" key="13">
    <source>
        <dbReference type="EMBL" id="NGO71828.1"/>
    </source>
</evidence>
<evidence type="ECO:0000259" key="12">
    <source>
        <dbReference type="PROSITE" id="PS51674"/>
    </source>
</evidence>
<proteinExistence type="inferred from homology"/>
<comment type="cofactor">
    <cofactor evidence="11">
        <name>[4Fe-4S] cluster</name>
        <dbReference type="ChEBI" id="CHEBI:49883"/>
    </cofactor>
    <text evidence="11">Binds 1 [4Fe-4S] cluster per subunit. Following nitrosylation of the [4Fe-4S] cluster binds 1 [4Fe-8(NO)] cluster per subunit.</text>
</comment>
<feature type="domain" description="4Fe-4S Wbl-type" evidence="12">
    <location>
        <begin position="20"/>
        <end position="78"/>
    </location>
</feature>
<keyword evidence="4 11" id="KW-0479">Metal-binding</keyword>
<dbReference type="Pfam" id="PF02467">
    <property type="entry name" value="Whib"/>
    <property type="match status" value="1"/>
</dbReference>
<evidence type="ECO:0000313" key="14">
    <source>
        <dbReference type="Proteomes" id="UP000477722"/>
    </source>
</evidence>
<dbReference type="GO" id="GO:0045892">
    <property type="term" value="P:negative regulation of DNA-templated transcription"/>
    <property type="evidence" value="ECO:0007669"/>
    <property type="project" value="TreeGrafter"/>
</dbReference>
<keyword evidence="10 11" id="KW-0804">Transcription</keyword>
<keyword evidence="5 11" id="KW-0408">Iron</keyword>
<evidence type="ECO:0000256" key="5">
    <source>
        <dbReference type="ARBA" id="ARBA00023004"/>
    </source>
</evidence>
<name>A0A6G4X369_9ACTN</name>
<feature type="binding site" evidence="11">
    <location>
        <position position="54"/>
    </location>
    <ligand>
        <name>[4Fe-4S] cluster</name>
        <dbReference type="ChEBI" id="CHEBI:49883"/>
    </ligand>
</feature>
<feature type="binding site" evidence="11">
    <location>
        <position position="45"/>
    </location>
    <ligand>
        <name>[4Fe-4S] cluster</name>
        <dbReference type="ChEBI" id="CHEBI:49883"/>
    </ligand>
</feature>
<dbReference type="EMBL" id="JAAKZZ010000359">
    <property type="protein sequence ID" value="NGO71828.1"/>
    <property type="molecule type" value="Genomic_DNA"/>
</dbReference>
<dbReference type="Proteomes" id="UP000477722">
    <property type="component" value="Unassembled WGS sequence"/>
</dbReference>
<dbReference type="GO" id="GO:0047134">
    <property type="term" value="F:protein-disulfide reductase [NAD(P)H] activity"/>
    <property type="evidence" value="ECO:0007669"/>
    <property type="project" value="TreeGrafter"/>
</dbReference>
<dbReference type="GO" id="GO:0046872">
    <property type="term" value="F:metal ion binding"/>
    <property type="evidence" value="ECO:0007669"/>
    <property type="project" value="UniProtKB-KW"/>
</dbReference>
<dbReference type="RefSeq" id="WP_165301455.1">
    <property type="nucleotide sequence ID" value="NZ_JAAKZZ010000359.1"/>
</dbReference>
<evidence type="ECO:0000256" key="4">
    <source>
        <dbReference type="ARBA" id="ARBA00022723"/>
    </source>
</evidence>
<evidence type="ECO:0000256" key="8">
    <source>
        <dbReference type="ARBA" id="ARBA00023125"/>
    </source>
</evidence>
<sequence length="169" mass="19145">MIDAAVPPFLAQLPHGTRTPCHRRPELFVSDAPSAAVTEAARHMCAACPLQQPCADYAIRMREPDGIWGGLTPQERDAARRPPCGTELGWRSHRSRGESCITCREAHRERLRADREQRLAREHRVHGGSLAGYRLELLLGLPTCARCRAVRQQYYAGRPRPQKWYRRAA</sequence>